<dbReference type="PANTHER" id="PTHR43166:SF9">
    <property type="entry name" value="GLUTAMATE_ASPARTATE IMPORT ATP-BINDING PROTEIN GLTL"/>
    <property type="match status" value="1"/>
</dbReference>
<evidence type="ECO:0000313" key="10">
    <source>
        <dbReference type="EMBL" id="MFC0269119.1"/>
    </source>
</evidence>
<dbReference type="InterPro" id="IPR050086">
    <property type="entry name" value="MetN_ABC_transporter-like"/>
</dbReference>
<reference evidence="10 11" key="1">
    <citation type="submission" date="2024-09" db="EMBL/GenBank/DDBJ databases">
        <authorList>
            <person name="Sun Q."/>
            <person name="Mori K."/>
        </authorList>
    </citation>
    <scope>NUCLEOTIDE SEQUENCE [LARGE SCALE GENOMIC DNA]</scope>
    <source>
        <strain evidence="10 11">CCM 7415</strain>
    </source>
</reference>
<evidence type="ECO:0000259" key="9">
    <source>
        <dbReference type="PROSITE" id="PS50893"/>
    </source>
</evidence>
<keyword evidence="11" id="KW-1185">Reference proteome</keyword>
<dbReference type="InterPro" id="IPR003593">
    <property type="entry name" value="AAA+_ATPase"/>
</dbReference>
<organism evidence="10 11">
    <name type="scientific">Kushneria aurantia</name>
    <dbReference type="NCBI Taxonomy" id="504092"/>
    <lineage>
        <taxon>Bacteria</taxon>
        <taxon>Pseudomonadati</taxon>
        <taxon>Pseudomonadota</taxon>
        <taxon>Gammaproteobacteria</taxon>
        <taxon>Oceanospirillales</taxon>
        <taxon>Halomonadaceae</taxon>
        <taxon>Kushneria</taxon>
    </lineage>
</organism>
<dbReference type="Gene3D" id="3.40.50.300">
    <property type="entry name" value="P-loop containing nucleotide triphosphate hydrolases"/>
    <property type="match status" value="1"/>
</dbReference>
<comment type="caution">
    <text evidence="10">The sequence shown here is derived from an EMBL/GenBank/DDBJ whole genome shotgun (WGS) entry which is preliminary data.</text>
</comment>
<dbReference type="InterPro" id="IPR017871">
    <property type="entry name" value="ABC_transporter-like_CS"/>
</dbReference>
<dbReference type="Proteomes" id="UP001589814">
    <property type="component" value="Unassembled WGS sequence"/>
</dbReference>
<dbReference type="SUPFAM" id="SSF52540">
    <property type="entry name" value="P-loop containing nucleoside triphosphate hydrolases"/>
    <property type="match status" value="1"/>
</dbReference>
<evidence type="ECO:0000313" key="11">
    <source>
        <dbReference type="Proteomes" id="UP001589814"/>
    </source>
</evidence>
<comment type="similarity">
    <text evidence="2">Belongs to the ABC transporter superfamily.</text>
</comment>
<keyword evidence="5" id="KW-0547">Nucleotide-binding</keyword>
<feature type="domain" description="ABC transporter" evidence="9">
    <location>
        <begin position="7"/>
        <end position="241"/>
    </location>
</feature>
<dbReference type="InterPro" id="IPR027417">
    <property type="entry name" value="P-loop_NTPase"/>
</dbReference>
<sequence>MSSRNLMRVSHLTKYFGDTPVLNDVSLEVAAGEVKGIIGPSGAGKSTLIRCLNGLEPIDSGRIWLEDTELTAARANLDRLRSRIGFVFQDFNLFTHLSVADNIRLGLRRVRRLGRDEADHIVHRELARVGLESKWQQYPAELSGGQQQRVSIARALAMEPELMLFDEPTSALDPESVGGVLRVMRSLVAEGMTMIIVSHEMAFIEAVANDVLFMAEGRVVEEGSAEQIFQHPQQRRTRQFIDGIAAALIGEASEEGGGA</sequence>
<dbReference type="GO" id="GO:0005524">
    <property type="term" value="F:ATP binding"/>
    <property type="evidence" value="ECO:0007669"/>
    <property type="project" value="UniProtKB-KW"/>
</dbReference>
<dbReference type="InterPro" id="IPR003439">
    <property type="entry name" value="ABC_transporter-like_ATP-bd"/>
</dbReference>
<keyword evidence="8" id="KW-0472">Membrane</keyword>
<dbReference type="EMBL" id="JBHLVX010000051">
    <property type="protein sequence ID" value="MFC0269119.1"/>
    <property type="molecule type" value="Genomic_DNA"/>
</dbReference>
<evidence type="ECO:0000256" key="2">
    <source>
        <dbReference type="ARBA" id="ARBA00005417"/>
    </source>
</evidence>
<evidence type="ECO:0000256" key="1">
    <source>
        <dbReference type="ARBA" id="ARBA00004417"/>
    </source>
</evidence>
<dbReference type="InterPro" id="IPR030679">
    <property type="entry name" value="ABC_ATPase_HisP-typ"/>
</dbReference>
<protein>
    <submittedName>
        <fullName evidence="10">Amino acid ABC transporter ATP-binding protein</fullName>
    </submittedName>
</protein>
<evidence type="ECO:0000256" key="5">
    <source>
        <dbReference type="ARBA" id="ARBA00022741"/>
    </source>
</evidence>
<dbReference type="Pfam" id="PF00005">
    <property type="entry name" value="ABC_tran"/>
    <property type="match status" value="1"/>
</dbReference>
<dbReference type="PANTHER" id="PTHR43166">
    <property type="entry name" value="AMINO ACID IMPORT ATP-BINDING PROTEIN"/>
    <property type="match status" value="1"/>
</dbReference>
<dbReference type="PROSITE" id="PS00211">
    <property type="entry name" value="ABC_TRANSPORTER_1"/>
    <property type="match status" value="1"/>
</dbReference>
<evidence type="ECO:0000256" key="6">
    <source>
        <dbReference type="ARBA" id="ARBA00022840"/>
    </source>
</evidence>
<dbReference type="PIRSF" id="PIRSF039085">
    <property type="entry name" value="ABC_ATPase_HisP"/>
    <property type="match status" value="1"/>
</dbReference>
<keyword evidence="6 10" id="KW-0067">ATP-binding</keyword>
<dbReference type="SMART" id="SM00382">
    <property type="entry name" value="AAA"/>
    <property type="match status" value="1"/>
</dbReference>
<evidence type="ECO:0000256" key="7">
    <source>
        <dbReference type="ARBA" id="ARBA00022970"/>
    </source>
</evidence>
<dbReference type="PROSITE" id="PS50893">
    <property type="entry name" value="ABC_TRANSPORTER_2"/>
    <property type="match status" value="1"/>
</dbReference>
<keyword evidence="4" id="KW-1003">Cell membrane</keyword>
<evidence type="ECO:0000256" key="8">
    <source>
        <dbReference type="ARBA" id="ARBA00023136"/>
    </source>
</evidence>
<keyword evidence="3" id="KW-0813">Transport</keyword>
<accession>A0ABV6G626</accession>
<dbReference type="RefSeq" id="WP_019951016.1">
    <property type="nucleotide sequence ID" value="NZ_JBHLVX010000051.1"/>
</dbReference>
<keyword evidence="7" id="KW-0029">Amino-acid transport</keyword>
<comment type="subcellular location">
    <subcellularLocation>
        <location evidence="1">Cell inner membrane</location>
        <topology evidence="1">Peripheral membrane protein</topology>
    </subcellularLocation>
</comment>
<evidence type="ECO:0000256" key="3">
    <source>
        <dbReference type="ARBA" id="ARBA00022448"/>
    </source>
</evidence>
<name>A0ABV6G626_9GAMM</name>
<evidence type="ECO:0000256" key="4">
    <source>
        <dbReference type="ARBA" id="ARBA00022475"/>
    </source>
</evidence>
<gene>
    <name evidence="10" type="ORF">ACFFHW_14180</name>
</gene>
<proteinExistence type="inferred from homology"/>